<dbReference type="Proteomes" id="UP000223968">
    <property type="component" value="Unassembled WGS sequence"/>
</dbReference>
<dbReference type="EMBL" id="PDNB01000082">
    <property type="protein sequence ID" value="PGH10782.1"/>
    <property type="molecule type" value="Genomic_DNA"/>
</dbReference>
<dbReference type="OrthoDB" id="6077919at2759"/>
<feature type="region of interest" description="Disordered" evidence="2">
    <location>
        <begin position="122"/>
        <end position="142"/>
    </location>
</feature>
<keyword evidence="1" id="KW-0862">Zinc</keyword>
<name>A0A2B7XQ58_9EURO</name>
<dbReference type="GO" id="GO:0005634">
    <property type="term" value="C:nucleus"/>
    <property type="evidence" value="ECO:0007669"/>
    <property type="project" value="TreeGrafter"/>
</dbReference>
<feature type="domain" description="C2H2-type" evidence="3">
    <location>
        <begin position="635"/>
        <end position="660"/>
    </location>
</feature>
<evidence type="ECO:0000256" key="2">
    <source>
        <dbReference type="SAM" id="MobiDB-lite"/>
    </source>
</evidence>
<feature type="compositionally biased region" description="Polar residues" evidence="2">
    <location>
        <begin position="343"/>
        <end position="361"/>
    </location>
</feature>
<proteinExistence type="predicted"/>
<gene>
    <name evidence="4" type="ORF">AJ79_05255</name>
</gene>
<comment type="caution">
    <text evidence="4">The sequence shown here is derived from an EMBL/GenBank/DDBJ whole genome shotgun (WGS) entry which is preliminary data.</text>
</comment>
<dbReference type="STRING" id="1447875.A0A2B7XQ58"/>
<feature type="compositionally biased region" description="Polar residues" evidence="2">
    <location>
        <begin position="578"/>
        <end position="595"/>
    </location>
</feature>
<evidence type="ECO:0000313" key="5">
    <source>
        <dbReference type="Proteomes" id="UP000223968"/>
    </source>
</evidence>
<feature type="region of interest" description="Disordered" evidence="2">
    <location>
        <begin position="578"/>
        <end position="605"/>
    </location>
</feature>
<dbReference type="PANTHER" id="PTHR46179">
    <property type="entry name" value="ZINC FINGER PROTEIN"/>
    <property type="match status" value="1"/>
</dbReference>
<dbReference type="PANTHER" id="PTHR46179:SF19">
    <property type="entry name" value="C2H2 FINGER DOMAIN TRANSCRIPTION FACTOR (EUROFUNG)-RELATED"/>
    <property type="match status" value="1"/>
</dbReference>
<dbReference type="SMART" id="SM00355">
    <property type="entry name" value="ZnF_C2H2"/>
    <property type="match status" value="5"/>
</dbReference>
<feature type="region of interest" description="Disordered" evidence="2">
    <location>
        <begin position="343"/>
        <end position="362"/>
    </location>
</feature>
<evidence type="ECO:0000313" key="4">
    <source>
        <dbReference type="EMBL" id="PGH10782.1"/>
    </source>
</evidence>
<protein>
    <recommendedName>
        <fullName evidence="3">C2H2-type domain-containing protein</fullName>
    </recommendedName>
</protein>
<dbReference type="GO" id="GO:0006357">
    <property type="term" value="P:regulation of transcription by RNA polymerase II"/>
    <property type="evidence" value="ECO:0007669"/>
    <property type="project" value="TreeGrafter"/>
</dbReference>
<keyword evidence="1" id="KW-0479">Metal-binding</keyword>
<keyword evidence="5" id="KW-1185">Reference proteome</keyword>
<feature type="region of interest" description="Disordered" evidence="2">
    <location>
        <begin position="450"/>
        <end position="479"/>
    </location>
</feature>
<feature type="region of interest" description="Disordered" evidence="2">
    <location>
        <begin position="785"/>
        <end position="934"/>
    </location>
</feature>
<reference evidence="4 5" key="1">
    <citation type="submission" date="2017-10" db="EMBL/GenBank/DDBJ databases">
        <title>Comparative genomics in systemic dimorphic fungi from Ajellomycetaceae.</title>
        <authorList>
            <person name="Munoz J.F."/>
            <person name="Mcewen J.G."/>
            <person name="Clay O.K."/>
            <person name="Cuomo C.A."/>
        </authorList>
    </citation>
    <scope>NUCLEOTIDE SEQUENCE [LARGE SCALE GENOMIC DNA]</scope>
    <source>
        <strain evidence="4 5">UAMH5409</strain>
    </source>
</reference>
<feature type="compositionally biased region" description="Polar residues" evidence="2">
    <location>
        <begin position="899"/>
        <end position="921"/>
    </location>
</feature>
<dbReference type="Gene3D" id="3.30.160.60">
    <property type="entry name" value="Classic Zinc Finger"/>
    <property type="match status" value="1"/>
</dbReference>
<dbReference type="PROSITE" id="PS00028">
    <property type="entry name" value="ZINC_FINGER_C2H2_1"/>
    <property type="match status" value="1"/>
</dbReference>
<evidence type="ECO:0000259" key="3">
    <source>
        <dbReference type="PROSITE" id="PS50157"/>
    </source>
</evidence>
<sequence>MSQSYSLSPSHGRRMVPGTVSNPGYAPSNFDGRAAWDLQGISDGDLPRNIDVSSYNAARPGTGASYNDIDLNLNIGSPPPLSFPSSSFNGNSFQAVPPGKLNSAHQEAWNPVRVTGLVESAVPPRQSKRQRMDYSEGSTSGTYQNVSSDLCSQISSQINGQPLSDSGYGTRSPATASVISYPMNHAFHPPMLSPYGSTAMSYTQSHHQYPFGHQQQDSETMSQANEPLFTCDVDKCPWTGKCQSDKKKHMLRHQKRFVCEEAGCNRRDGFGTINDLERHQSCCHGIEPKHGSKKKFKCFATGCSRREKIWPRFDNFKQHLKRMHKDQDTDELLRLSKEWHESQLQAATNNPEHNTHPTSLPQEEVVDPNAYRPSMLSEISQLNAFQSHRGETTSMYNGASTNVSDCPSVVQSGNPQPYSVPYTYSIDSVSVAAPRDFSASLGQGFISDRNDQIDWEPIPPPDQGLGQPFEPNKAGRPSSPLVVGMRQDQPLESGLDPVKAAMDLLKALGKEIPAAQAEQPQGCNGISSSTSAVTAASSEPDVPSYIDLLRINDGSRESKTKALRDLLTASLKTLDVAETTSNAPPGEQVSHTSKGSAMPSRRVKEPIKCTHEGCSRETTRPSEMKKHMKRHDRPYGCTYPRCTKKFGSKNDWKRHENTQHFQLQCWRCPVVIRTDAVNNKDETLMEEPNHEDLPEALRLNTTGEISCASLFDRADKFSQHLQCDHGYNETEARVTVKENKIGRNGQFKFWCGFCRKLISLRKEGLDAWDERFDHIDNEHFKKKQPIADWLHPEGNRTKRSEEEEIAAQEGRQSADKTEGVGGGGANSLSSDGGEEESTATDKVPTVAPTEPVRKKAVSFEQPATSSSHGRPRRSRAPVRQVPTRTPTFAQPTKRKFTPSIASSLPGNSTVAQRPSCFNSSPLMFPPPPPQQQMASPTAATVSIGTRRGALINPNQLGQEYYNYNINNMILIDKNPPDLREQTVVTCSRRDASHAIILLVTIADTADRALI</sequence>
<evidence type="ECO:0000256" key="1">
    <source>
        <dbReference type="PROSITE-ProRule" id="PRU00042"/>
    </source>
</evidence>
<dbReference type="AlphaFoldDB" id="A0A2B7XQ58"/>
<accession>A0A2B7XQ58</accession>
<keyword evidence="1" id="KW-0863">Zinc-finger</keyword>
<organism evidence="4 5">
    <name type="scientific">Helicocarpus griseus UAMH5409</name>
    <dbReference type="NCBI Taxonomy" id="1447875"/>
    <lineage>
        <taxon>Eukaryota</taxon>
        <taxon>Fungi</taxon>
        <taxon>Dikarya</taxon>
        <taxon>Ascomycota</taxon>
        <taxon>Pezizomycotina</taxon>
        <taxon>Eurotiomycetes</taxon>
        <taxon>Eurotiomycetidae</taxon>
        <taxon>Onygenales</taxon>
        <taxon>Ajellomycetaceae</taxon>
        <taxon>Helicocarpus</taxon>
    </lineage>
</organism>
<feature type="compositionally biased region" description="Basic and acidic residues" evidence="2">
    <location>
        <begin position="790"/>
        <end position="801"/>
    </location>
</feature>
<dbReference type="InterPro" id="IPR013087">
    <property type="entry name" value="Znf_C2H2_type"/>
</dbReference>
<dbReference type="GO" id="GO:0008270">
    <property type="term" value="F:zinc ion binding"/>
    <property type="evidence" value="ECO:0007669"/>
    <property type="project" value="UniProtKB-KW"/>
</dbReference>
<dbReference type="PROSITE" id="PS50157">
    <property type="entry name" value="ZINC_FINGER_C2H2_2"/>
    <property type="match status" value="1"/>
</dbReference>
<dbReference type="InterPro" id="IPR051061">
    <property type="entry name" value="Zinc_finger_trans_reg"/>
</dbReference>